<dbReference type="PRINTS" id="PR00455">
    <property type="entry name" value="HTHTETR"/>
</dbReference>
<dbReference type="GO" id="GO:0003677">
    <property type="term" value="F:DNA binding"/>
    <property type="evidence" value="ECO:0007669"/>
    <property type="project" value="UniProtKB-UniRule"/>
</dbReference>
<reference evidence="6 7" key="1">
    <citation type="journal article" date="2015" name="Genome Announc.">
        <title>Genome Sequence of Mushroom Soft-Rot Pathogen Janthinobacterium agaricidamnosum.</title>
        <authorList>
            <person name="Graupner K."/>
            <person name="Lackner G."/>
            <person name="Hertweck C."/>
        </authorList>
    </citation>
    <scope>NUCLEOTIDE SEQUENCE [LARGE SCALE GENOMIC DNA]</scope>
    <source>
        <strain evidence="7">NBRC 102515 / DSM 9628</strain>
    </source>
</reference>
<dbReference type="PROSITE" id="PS50977">
    <property type="entry name" value="HTH_TETR_2"/>
    <property type="match status" value="1"/>
</dbReference>
<evidence type="ECO:0000259" key="5">
    <source>
        <dbReference type="PROSITE" id="PS50977"/>
    </source>
</evidence>
<dbReference type="AlphaFoldDB" id="W0V3W0"/>
<evidence type="ECO:0000313" key="7">
    <source>
        <dbReference type="Proteomes" id="UP000027604"/>
    </source>
</evidence>
<evidence type="ECO:0000256" key="4">
    <source>
        <dbReference type="PROSITE-ProRule" id="PRU00335"/>
    </source>
</evidence>
<feature type="DNA-binding region" description="H-T-H motif" evidence="4">
    <location>
        <begin position="32"/>
        <end position="51"/>
    </location>
</feature>
<gene>
    <name evidence="6" type="ORF">GJA_2885</name>
</gene>
<dbReference type="STRING" id="1349767.GJA_2885"/>
<dbReference type="SUPFAM" id="SSF46689">
    <property type="entry name" value="Homeodomain-like"/>
    <property type="match status" value="1"/>
</dbReference>
<accession>W0V3W0</accession>
<dbReference type="EMBL" id="HG322949">
    <property type="protein sequence ID" value="CDG83514.1"/>
    <property type="molecule type" value="Genomic_DNA"/>
</dbReference>
<feature type="domain" description="HTH tetR-type" evidence="5">
    <location>
        <begin position="9"/>
        <end position="69"/>
    </location>
</feature>
<keyword evidence="3" id="KW-0804">Transcription</keyword>
<dbReference type="PANTHER" id="PTHR47506">
    <property type="entry name" value="TRANSCRIPTIONAL REGULATORY PROTEIN"/>
    <property type="match status" value="1"/>
</dbReference>
<dbReference type="SUPFAM" id="SSF48498">
    <property type="entry name" value="Tetracyclin repressor-like, C-terminal domain"/>
    <property type="match status" value="1"/>
</dbReference>
<dbReference type="KEGG" id="jag:GJA_2885"/>
<evidence type="ECO:0000313" key="6">
    <source>
        <dbReference type="EMBL" id="CDG83514.1"/>
    </source>
</evidence>
<keyword evidence="1" id="KW-0805">Transcription regulation</keyword>
<dbReference type="InterPro" id="IPR009057">
    <property type="entry name" value="Homeodomain-like_sf"/>
</dbReference>
<dbReference type="RefSeq" id="WP_051780818.1">
    <property type="nucleotide sequence ID" value="NZ_BCTH01000034.1"/>
</dbReference>
<dbReference type="InterPro" id="IPR036271">
    <property type="entry name" value="Tet_transcr_reg_TetR-rel_C_sf"/>
</dbReference>
<protein>
    <submittedName>
        <fullName evidence="6">Bacterial regulatory s, tetR family protein</fullName>
    </submittedName>
</protein>
<name>W0V3W0_9BURK</name>
<evidence type="ECO:0000256" key="2">
    <source>
        <dbReference type="ARBA" id="ARBA00023125"/>
    </source>
</evidence>
<dbReference type="OrthoDB" id="9798857at2"/>
<dbReference type="HOGENOM" id="CLU_069356_28_2_4"/>
<dbReference type="InterPro" id="IPR001647">
    <property type="entry name" value="HTH_TetR"/>
</dbReference>
<keyword evidence="7" id="KW-1185">Reference proteome</keyword>
<sequence>MKVSREQAALNRERIVNVAAKLFREHGYDGIGVADLMKNAGLTHGGFYGHFASKEDLMTEACQHALKHSVEGWRSKVEKTPQPEQALANIIDGYLTPEHRDNPGYGCPVAALGPDVARLGSSARPAFTHATRKQFEIMADLMPDGSPEQRRQQAIHTYASMVGAMVLSRSVDDDDFSREILSAVSQQLEQLRHRLPELEG</sequence>
<keyword evidence="2 4" id="KW-0238">DNA-binding</keyword>
<evidence type="ECO:0000256" key="1">
    <source>
        <dbReference type="ARBA" id="ARBA00023015"/>
    </source>
</evidence>
<evidence type="ECO:0000256" key="3">
    <source>
        <dbReference type="ARBA" id="ARBA00023163"/>
    </source>
</evidence>
<proteinExistence type="predicted"/>
<dbReference type="PATRIC" id="fig|1349767.4.peg.4604"/>
<dbReference type="PANTHER" id="PTHR47506:SF7">
    <property type="entry name" value="TRANSCRIPTIONAL REGULATORY PROTEIN"/>
    <property type="match status" value="1"/>
</dbReference>
<dbReference type="Proteomes" id="UP000027604">
    <property type="component" value="Chromosome I"/>
</dbReference>
<dbReference type="eggNOG" id="COG1309">
    <property type="taxonomic scope" value="Bacteria"/>
</dbReference>
<dbReference type="Gene3D" id="1.10.357.10">
    <property type="entry name" value="Tetracycline Repressor, domain 2"/>
    <property type="match status" value="1"/>
</dbReference>
<dbReference type="Gene3D" id="1.10.10.60">
    <property type="entry name" value="Homeodomain-like"/>
    <property type="match status" value="1"/>
</dbReference>
<organism evidence="6 7">
    <name type="scientific">Janthinobacterium agaricidamnosum NBRC 102515 = DSM 9628</name>
    <dbReference type="NCBI Taxonomy" id="1349767"/>
    <lineage>
        <taxon>Bacteria</taxon>
        <taxon>Pseudomonadati</taxon>
        <taxon>Pseudomonadota</taxon>
        <taxon>Betaproteobacteria</taxon>
        <taxon>Burkholderiales</taxon>
        <taxon>Oxalobacteraceae</taxon>
        <taxon>Janthinobacterium</taxon>
    </lineage>
</organism>
<dbReference type="Pfam" id="PF00440">
    <property type="entry name" value="TetR_N"/>
    <property type="match status" value="1"/>
</dbReference>